<sequence>MTSAVAPALYRVLSPPRSEGGKTVAVFFDANGDLQARAAIAEAPLSVFVEAADVGSVTLRVFTPTKEKGSSDSGALAALACLQARGELLDVVDVRMGEEVLPAQLCGGEWLLRQGDVKVTDTAAVDLSPIGIEARSIQVASVGRPNLVVEAADFTALEAFQADAEAIAAVNRATGTTGLILYAPSGPDRAEVSFRAFGPLKGFLEDSASSNMFACLVGTLGAQGRLPTDTNMLRGAQRMPGAPSRLTAQFTAVPDGAADVWVGGRAERLSP</sequence>
<reference evidence="2 3" key="1">
    <citation type="submission" date="2019-04" db="EMBL/GenBank/DDBJ databases">
        <title>Deinococcus metalilatus MA1002 mutant No.5.</title>
        <authorList>
            <person name="Park W."/>
            <person name="Park C."/>
        </authorList>
    </citation>
    <scope>NUCLEOTIDE SEQUENCE [LARGE SCALE GENOMIC DNA]</scope>
    <source>
        <strain evidence="2 3">MA1002-m5</strain>
    </source>
</reference>
<evidence type="ECO:0000313" key="4">
    <source>
        <dbReference type="Proteomes" id="UP000536909"/>
    </source>
</evidence>
<dbReference type="InterPro" id="IPR003719">
    <property type="entry name" value="Phenazine_PhzF-like"/>
</dbReference>
<evidence type="ECO:0000313" key="2">
    <source>
        <dbReference type="EMBL" id="TLK26527.1"/>
    </source>
</evidence>
<keyword evidence="4" id="KW-1185">Reference proteome</keyword>
<accession>A0AAJ5F842</accession>
<dbReference type="Gene3D" id="3.10.310.10">
    <property type="entry name" value="Diaminopimelate Epimerase, Chain A, domain 1"/>
    <property type="match status" value="1"/>
</dbReference>
<dbReference type="GO" id="GO:0003824">
    <property type="term" value="F:catalytic activity"/>
    <property type="evidence" value="ECO:0007669"/>
    <property type="project" value="InterPro"/>
</dbReference>
<dbReference type="AlphaFoldDB" id="A0AAJ5F842"/>
<evidence type="ECO:0000313" key="3">
    <source>
        <dbReference type="Proteomes" id="UP000308000"/>
    </source>
</evidence>
<proteinExistence type="predicted"/>
<gene>
    <name evidence="2" type="ORF">FCS05_11055</name>
    <name evidence="1" type="ORF">HNQ10_001974</name>
</gene>
<dbReference type="RefSeq" id="WP_129118950.1">
    <property type="nucleotide sequence ID" value="NZ_BSUI01000010.1"/>
</dbReference>
<dbReference type="Proteomes" id="UP000536909">
    <property type="component" value="Unassembled WGS sequence"/>
</dbReference>
<protein>
    <submittedName>
        <fullName evidence="2">PhzF family phenazine biosynthesis protein</fullName>
    </submittedName>
    <submittedName>
        <fullName evidence="1">PhzF superfamily epimerase YddE/YHI9</fullName>
    </submittedName>
</protein>
<dbReference type="EMBL" id="VBRC01000007">
    <property type="protein sequence ID" value="TLK26527.1"/>
    <property type="molecule type" value="Genomic_DNA"/>
</dbReference>
<name>A0AAJ5F842_9DEIO</name>
<dbReference type="SUPFAM" id="SSF54506">
    <property type="entry name" value="Diaminopimelate epimerase-like"/>
    <property type="match status" value="1"/>
</dbReference>
<evidence type="ECO:0000313" key="1">
    <source>
        <dbReference type="EMBL" id="MBB5295148.1"/>
    </source>
</evidence>
<dbReference type="PIRSF" id="PIRSF016184">
    <property type="entry name" value="PhzC_PhzF"/>
    <property type="match status" value="1"/>
</dbReference>
<dbReference type="Proteomes" id="UP000308000">
    <property type="component" value="Unassembled WGS sequence"/>
</dbReference>
<dbReference type="EMBL" id="JACHFV010000006">
    <property type="protein sequence ID" value="MBB5295148.1"/>
    <property type="molecule type" value="Genomic_DNA"/>
</dbReference>
<organism evidence="2 3">
    <name type="scientific">Deinococcus metallilatus</name>
    <dbReference type="NCBI Taxonomy" id="1211322"/>
    <lineage>
        <taxon>Bacteria</taxon>
        <taxon>Thermotogati</taxon>
        <taxon>Deinococcota</taxon>
        <taxon>Deinococci</taxon>
        <taxon>Deinococcales</taxon>
        <taxon>Deinococcaceae</taxon>
        <taxon>Deinococcus</taxon>
    </lineage>
</organism>
<comment type="caution">
    <text evidence="2">The sequence shown here is derived from an EMBL/GenBank/DDBJ whole genome shotgun (WGS) entry which is preliminary data.</text>
</comment>
<reference evidence="1 4" key="2">
    <citation type="submission" date="2020-08" db="EMBL/GenBank/DDBJ databases">
        <title>Genomic Encyclopedia of Type Strains, Phase IV (KMG-IV): sequencing the most valuable type-strain genomes for metagenomic binning, comparative biology and taxonomic classification.</title>
        <authorList>
            <person name="Goeker M."/>
        </authorList>
    </citation>
    <scope>NUCLEOTIDE SEQUENCE [LARGE SCALE GENOMIC DNA]</scope>
    <source>
        <strain evidence="1 4">DSM 105434</strain>
    </source>
</reference>